<feature type="binding site" evidence="6">
    <location>
        <position position="261"/>
    </location>
    <ligand>
        <name>substrate</name>
    </ligand>
</feature>
<dbReference type="NCBIfam" id="TIGR00071">
    <property type="entry name" value="hisT_truA"/>
    <property type="match status" value="1"/>
</dbReference>
<dbReference type="PANTHER" id="PTHR11142:SF4">
    <property type="entry name" value="PSEUDOURIDYLATE SYNTHASE 1 HOMOLOG"/>
    <property type="match status" value="1"/>
</dbReference>
<evidence type="ECO:0000259" key="8">
    <source>
        <dbReference type="Pfam" id="PF01416"/>
    </source>
</evidence>
<evidence type="ECO:0000256" key="7">
    <source>
        <dbReference type="SAM" id="MobiDB-lite"/>
    </source>
</evidence>
<evidence type="ECO:0000256" key="1">
    <source>
        <dbReference type="ARBA" id="ARBA00009375"/>
    </source>
</evidence>
<dbReference type="OrthoDB" id="10256309at2759"/>
<evidence type="ECO:0000313" key="10">
    <source>
        <dbReference type="Proteomes" id="UP000439903"/>
    </source>
</evidence>
<sequence>MPAFKPLTHFTLISRFKFVKLKQLNIMTTPTAQVTTDLTNEVLTKTEVSEVLTKTEVSETLTKTEVSEIPISKPVSTEKGSPPLKRKRYTTARDRREHLSKTFKSRKGNRDEERSSYRSNEENSSKTSCDVTSDTPVEKEPRKPKKKVAVLVGFCGTGYQGMQINRNAKTIEEDLFKAFVAAGAISKDNSDDPRKVSLMRAARTDKGVHAAGNLISLKMIIDIPNLVEKINENLTDQIRIWGFVKTIRSFHAKTLCDSRIYEYLLPTYVFIPREREQIINSIRQLSVKQNDDQTQFIEAPLATAEEMIEKRKYRISSKILDLVRQGFKAYEGTHNYHNFTLGRSPMEKSCNRFIMSFEVGDPKILRHVCDSKTNDSNETEESEWLSLKVHGQSFMLHQIRKMVALIVMMIRSETPLTLIKKTFGPTKINIPKAPALGLLLDQPVFKSYNKKAIDNGKELIEFDIYKDKIDAFKEKFIYSKIYAEEFSEYTFQNWLNSIDYHTERDYGYLNHEGEIPECAIVNSNEKFNKDADDENQEENDSE</sequence>
<dbReference type="GO" id="GO:0005634">
    <property type="term" value="C:nucleus"/>
    <property type="evidence" value="ECO:0007669"/>
    <property type="project" value="TreeGrafter"/>
</dbReference>
<dbReference type="SUPFAM" id="SSF55120">
    <property type="entry name" value="Pseudouridine synthase"/>
    <property type="match status" value="1"/>
</dbReference>
<evidence type="ECO:0000256" key="6">
    <source>
        <dbReference type="PIRSR" id="PIRSR641708-2"/>
    </source>
</evidence>
<dbReference type="Proteomes" id="UP000439903">
    <property type="component" value="Unassembled WGS sequence"/>
</dbReference>
<feature type="active site" description="Nucleophile" evidence="5">
    <location>
        <position position="205"/>
    </location>
</feature>
<dbReference type="InterPro" id="IPR020095">
    <property type="entry name" value="PsdUridine_synth_TruA_C"/>
</dbReference>
<evidence type="ECO:0000256" key="2">
    <source>
        <dbReference type="ARBA" id="ARBA00022694"/>
    </source>
</evidence>
<comment type="similarity">
    <text evidence="1">Belongs to the tRNA pseudouridine synthase TruA family.</text>
</comment>
<organism evidence="9 10">
    <name type="scientific">Gigaspora margarita</name>
    <dbReference type="NCBI Taxonomy" id="4874"/>
    <lineage>
        <taxon>Eukaryota</taxon>
        <taxon>Fungi</taxon>
        <taxon>Fungi incertae sedis</taxon>
        <taxon>Mucoromycota</taxon>
        <taxon>Glomeromycotina</taxon>
        <taxon>Glomeromycetes</taxon>
        <taxon>Diversisporales</taxon>
        <taxon>Gigasporaceae</taxon>
        <taxon>Gigaspora</taxon>
    </lineage>
</organism>
<evidence type="ECO:0000256" key="4">
    <source>
        <dbReference type="ARBA" id="ARBA00036943"/>
    </source>
</evidence>
<keyword evidence="3" id="KW-0413">Isomerase</keyword>
<dbReference type="InterPro" id="IPR020103">
    <property type="entry name" value="PsdUridine_synth_cat_dom_sf"/>
</dbReference>
<feature type="compositionally biased region" description="Polar residues" evidence="7">
    <location>
        <begin position="126"/>
        <end position="135"/>
    </location>
</feature>
<proteinExistence type="inferred from homology"/>
<comment type="catalytic activity">
    <reaction evidence="4">
        <text>a uridine in tRNA = a pseudouridine in tRNA</text>
        <dbReference type="Rhea" id="RHEA:54572"/>
        <dbReference type="Rhea" id="RHEA-COMP:13339"/>
        <dbReference type="Rhea" id="RHEA-COMP:13934"/>
        <dbReference type="ChEBI" id="CHEBI:65314"/>
        <dbReference type="ChEBI" id="CHEBI:65315"/>
    </reaction>
</comment>
<dbReference type="GO" id="GO:0003723">
    <property type="term" value="F:RNA binding"/>
    <property type="evidence" value="ECO:0007669"/>
    <property type="project" value="InterPro"/>
</dbReference>
<dbReference type="PANTHER" id="PTHR11142">
    <property type="entry name" value="PSEUDOURIDYLATE SYNTHASE"/>
    <property type="match status" value="1"/>
</dbReference>
<dbReference type="InterPro" id="IPR020097">
    <property type="entry name" value="PsdUridine_synth_TruA_a/b_dom"/>
</dbReference>
<keyword evidence="2" id="KW-0819">tRNA processing</keyword>
<dbReference type="FunFam" id="3.30.70.580:FF:000002">
    <property type="entry name" value="tRNA pseudouridine synthase"/>
    <property type="match status" value="1"/>
</dbReference>
<gene>
    <name evidence="9" type="ORF">F8M41_011326</name>
</gene>
<dbReference type="CDD" id="cd02568">
    <property type="entry name" value="PseudoU_synth_PUS1_PUS2"/>
    <property type="match status" value="1"/>
</dbReference>
<dbReference type="InterPro" id="IPR041708">
    <property type="entry name" value="PUS1/PUS2-like"/>
</dbReference>
<feature type="compositionally biased region" description="Basic and acidic residues" evidence="7">
    <location>
        <begin position="108"/>
        <end position="124"/>
    </location>
</feature>
<dbReference type="Gene3D" id="3.30.70.580">
    <property type="entry name" value="Pseudouridine synthase I, catalytic domain, N-terminal subdomain"/>
    <property type="match status" value="1"/>
</dbReference>
<protein>
    <submittedName>
        <fullName evidence="9">Pseudouridine synthase</fullName>
    </submittedName>
</protein>
<name>A0A8H3X154_GIGMA</name>
<feature type="domain" description="Pseudouridine synthase I TruA alpha/beta" evidence="8">
    <location>
        <begin position="328"/>
        <end position="442"/>
    </location>
</feature>
<keyword evidence="10" id="KW-1185">Reference proteome</keyword>
<dbReference type="GO" id="GO:0009982">
    <property type="term" value="F:pseudouridine synthase activity"/>
    <property type="evidence" value="ECO:0007669"/>
    <property type="project" value="InterPro"/>
</dbReference>
<evidence type="ECO:0000256" key="5">
    <source>
        <dbReference type="PIRSR" id="PIRSR641708-1"/>
    </source>
</evidence>
<dbReference type="InterPro" id="IPR020094">
    <property type="entry name" value="TruA/RsuA/RluB/E/F_N"/>
</dbReference>
<dbReference type="GO" id="GO:1990481">
    <property type="term" value="P:mRNA pseudouridine synthesis"/>
    <property type="evidence" value="ECO:0007669"/>
    <property type="project" value="TreeGrafter"/>
</dbReference>
<feature type="region of interest" description="Disordered" evidence="7">
    <location>
        <begin position="72"/>
        <end position="144"/>
    </location>
</feature>
<dbReference type="Gene3D" id="3.30.70.660">
    <property type="entry name" value="Pseudouridine synthase I, catalytic domain, C-terminal subdomain"/>
    <property type="match status" value="1"/>
</dbReference>
<feature type="compositionally biased region" description="Basic and acidic residues" evidence="7">
    <location>
        <begin position="91"/>
        <end position="100"/>
    </location>
</feature>
<evidence type="ECO:0000313" key="9">
    <source>
        <dbReference type="EMBL" id="KAF0386745.1"/>
    </source>
</evidence>
<dbReference type="GO" id="GO:0031119">
    <property type="term" value="P:tRNA pseudouridine synthesis"/>
    <property type="evidence" value="ECO:0007669"/>
    <property type="project" value="InterPro"/>
</dbReference>
<evidence type="ECO:0000256" key="3">
    <source>
        <dbReference type="ARBA" id="ARBA00023235"/>
    </source>
</evidence>
<dbReference type="InterPro" id="IPR001406">
    <property type="entry name" value="PsdUridine_synth_TruA"/>
</dbReference>
<dbReference type="AlphaFoldDB" id="A0A8H3X154"/>
<reference evidence="9 10" key="1">
    <citation type="journal article" date="2019" name="Environ. Microbiol.">
        <title>At the nexus of three kingdoms: the genome of the mycorrhizal fungus Gigaspora margarita provides insights into plant, endobacterial and fungal interactions.</title>
        <authorList>
            <person name="Venice F."/>
            <person name="Ghignone S."/>
            <person name="Salvioli di Fossalunga A."/>
            <person name="Amselem J."/>
            <person name="Novero M."/>
            <person name="Xianan X."/>
            <person name="Sedzielewska Toro K."/>
            <person name="Morin E."/>
            <person name="Lipzen A."/>
            <person name="Grigoriev I.V."/>
            <person name="Henrissat B."/>
            <person name="Martin F.M."/>
            <person name="Bonfante P."/>
        </authorList>
    </citation>
    <scope>NUCLEOTIDE SEQUENCE [LARGE SCALE GENOMIC DNA]</scope>
    <source>
        <strain evidence="9 10">BEG34</strain>
    </source>
</reference>
<dbReference type="EMBL" id="WTPW01002320">
    <property type="protein sequence ID" value="KAF0386745.1"/>
    <property type="molecule type" value="Genomic_DNA"/>
</dbReference>
<comment type="caution">
    <text evidence="9">The sequence shown here is derived from an EMBL/GenBank/DDBJ whole genome shotgun (WGS) entry which is preliminary data.</text>
</comment>
<dbReference type="Pfam" id="PF01416">
    <property type="entry name" value="PseudoU_synth_1"/>
    <property type="match status" value="1"/>
</dbReference>
<accession>A0A8H3X154</accession>